<dbReference type="InterPro" id="IPR015848">
    <property type="entry name" value="PNPase_PH_RNA-bd_bac/org-type"/>
</dbReference>
<dbReference type="InterPro" id="IPR004087">
    <property type="entry name" value="KH_dom"/>
</dbReference>
<dbReference type="InterPro" id="IPR003029">
    <property type="entry name" value="S1_domain"/>
</dbReference>
<dbReference type="SMART" id="SM00322">
    <property type="entry name" value="KH"/>
    <property type="match status" value="1"/>
</dbReference>
<dbReference type="SUPFAM" id="SSF54211">
    <property type="entry name" value="Ribosomal protein S5 domain 2-like"/>
    <property type="match status" value="2"/>
</dbReference>
<dbReference type="GO" id="GO:0006396">
    <property type="term" value="P:RNA processing"/>
    <property type="evidence" value="ECO:0007669"/>
    <property type="project" value="InterPro"/>
</dbReference>
<feature type="binding site" evidence="7">
    <location>
        <position position="504"/>
    </location>
    <ligand>
        <name>Mg(2+)</name>
        <dbReference type="ChEBI" id="CHEBI:18420"/>
    </ligand>
</feature>
<dbReference type="GO" id="GO:0005829">
    <property type="term" value="C:cytosol"/>
    <property type="evidence" value="ECO:0007669"/>
    <property type="project" value="TreeGrafter"/>
</dbReference>
<protein>
    <recommendedName>
        <fullName evidence="7">Polyribonucleotide nucleotidyltransferase</fullName>
        <ecNumber evidence="7">2.7.7.8</ecNumber>
    </recommendedName>
    <alternativeName>
        <fullName evidence="7">Polynucleotide phosphorylase</fullName>
        <shortName evidence="7">PNPase</shortName>
    </alternativeName>
</protein>
<dbReference type="Pfam" id="PF03726">
    <property type="entry name" value="PNPase"/>
    <property type="match status" value="1"/>
</dbReference>
<dbReference type="CDD" id="cd02393">
    <property type="entry name" value="KH-I_PNPase"/>
    <property type="match status" value="1"/>
</dbReference>
<dbReference type="FunFam" id="3.30.1370.10:FF:000001">
    <property type="entry name" value="Polyribonucleotide nucleotidyltransferase"/>
    <property type="match status" value="1"/>
</dbReference>
<dbReference type="Proteomes" id="UP000055698">
    <property type="component" value="Chromosome"/>
</dbReference>
<dbReference type="NCBIfam" id="TIGR03591">
    <property type="entry name" value="polynuc_phos"/>
    <property type="match status" value="1"/>
</dbReference>
<evidence type="ECO:0000256" key="7">
    <source>
        <dbReference type="HAMAP-Rule" id="MF_01595"/>
    </source>
</evidence>
<dbReference type="InterPro" id="IPR004088">
    <property type="entry name" value="KH_dom_type_1"/>
</dbReference>
<dbReference type="HAMAP" id="MF_01595">
    <property type="entry name" value="PNPase"/>
    <property type="match status" value="1"/>
</dbReference>
<keyword evidence="2 7" id="KW-0963">Cytoplasm</keyword>
<dbReference type="Pfam" id="PF00575">
    <property type="entry name" value="S1"/>
    <property type="match status" value="1"/>
</dbReference>
<dbReference type="NCBIfam" id="NF008805">
    <property type="entry name" value="PRK11824.1"/>
    <property type="match status" value="1"/>
</dbReference>
<dbReference type="Gene3D" id="2.40.50.140">
    <property type="entry name" value="Nucleic acid-binding proteins"/>
    <property type="match status" value="1"/>
</dbReference>
<keyword evidence="4 7" id="KW-0548">Nucleotidyltransferase</keyword>
<dbReference type="SUPFAM" id="SSF55666">
    <property type="entry name" value="Ribonuclease PH domain 2-like"/>
    <property type="match status" value="2"/>
</dbReference>
<dbReference type="InterPro" id="IPR012162">
    <property type="entry name" value="PNPase"/>
</dbReference>
<dbReference type="PROSITE" id="PS50084">
    <property type="entry name" value="KH_TYPE_1"/>
    <property type="match status" value="1"/>
</dbReference>
<dbReference type="PROSITE" id="PS50126">
    <property type="entry name" value="S1"/>
    <property type="match status" value="1"/>
</dbReference>
<comment type="similarity">
    <text evidence="1 7">Belongs to the polyribonucleotide nucleotidyltransferase family.</text>
</comment>
<dbReference type="Pfam" id="PF00013">
    <property type="entry name" value="KH_1"/>
    <property type="match status" value="1"/>
</dbReference>
<dbReference type="GO" id="GO:0000175">
    <property type="term" value="F:3'-5'-RNA exonuclease activity"/>
    <property type="evidence" value="ECO:0007669"/>
    <property type="project" value="TreeGrafter"/>
</dbReference>
<comment type="catalytic activity">
    <reaction evidence="7">
        <text>RNA(n+1) + phosphate = RNA(n) + a ribonucleoside 5'-diphosphate</text>
        <dbReference type="Rhea" id="RHEA:22096"/>
        <dbReference type="Rhea" id="RHEA-COMP:14527"/>
        <dbReference type="Rhea" id="RHEA-COMP:17342"/>
        <dbReference type="ChEBI" id="CHEBI:43474"/>
        <dbReference type="ChEBI" id="CHEBI:57930"/>
        <dbReference type="ChEBI" id="CHEBI:140395"/>
        <dbReference type="EC" id="2.7.7.8"/>
    </reaction>
</comment>
<sequence>MKLIIPELIKEKENLFLEDGRALSIETGKFARKANGSAVVRMGNTSLLATVVIYKEYKEDFKFRPLTIDYREKYSAGGKIPGGYIKREGRPSEEEILIMRLVDRLLRPLFKDNYYQEIQIMISLLSYDINVLPDGLAGLVASTAVSISEIYFKGPVSTVRIIRINDAFIINPGIEELKKSELDLIVGGTNNYILLVEGEMREISEIEMMEAIVKAHKYIKLQIEAQISLITKNKKFLNKRLYNIKLYNYYYKYLNFNLKVFYIKEKINFLYYDNIYYIYKGCLFKRSKQIEKILNEIKFHFSNESIINIDINIIFDEIKKEIIKNILLKENIRLDGRSLDDLRTICSKVDCLPGVHGSAIFTRGETQALSTVTLGSSLDVNKIDNAIIRAKQRFYLHYNFPPFSTGEIKFLKGVSRREIGHGNLAQRALKNIIPFVTPYTIRVVSDVLESNGSSSMATVCASTLALMDAGITVKRPVSGISMGLIMNYLTGEAIILSDILGDEDYIGDMDFKITGTEYGITACQMDLKIYGITYEVLSNTIFKAKKGLLFIIKKMLTTLSFPRKSLKFPAPKIYTFYIPKKMIGTVIGSGGKIIQEIQVSTETNIKIKEKGSLGIIEILGKNETKLKSAILKIKNITFVPKVGKIYKAQVKNIKQFCVLVEISKSVEGLLHISEILTKVKNFLRTGDIIYVKYLGKNKKLGKIKLSHKILFYRNI</sequence>
<evidence type="ECO:0000256" key="3">
    <source>
        <dbReference type="ARBA" id="ARBA00022679"/>
    </source>
</evidence>
<dbReference type="InterPro" id="IPR036612">
    <property type="entry name" value="KH_dom_type_1_sf"/>
</dbReference>
<dbReference type="PIRSF" id="PIRSF005499">
    <property type="entry name" value="PNPase"/>
    <property type="match status" value="1"/>
</dbReference>
<dbReference type="InterPro" id="IPR012340">
    <property type="entry name" value="NA-bd_OB-fold"/>
</dbReference>
<dbReference type="EC" id="2.7.7.8" evidence="7"/>
<evidence type="ECO:0000313" key="10">
    <source>
        <dbReference type="Proteomes" id="UP000055698"/>
    </source>
</evidence>
<comment type="function">
    <text evidence="7">Involved in mRNA degradation. Catalyzes the phosphorolysis of single-stranded polyribonucleotides processively in the 3'- to 5'-direction.</text>
</comment>
<dbReference type="SUPFAM" id="SSF50249">
    <property type="entry name" value="Nucleic acid-binding proteins"/>
    <property type="match status" value="1"/>
</dbReference>
<dbReference type="InterPro" id="IPR015847">
    <property type="entry name" value="ExoRNase_PH_dom2"/>
</dbReference>
<keyword evidence="3 7" id="KW-0808">Transferase</keyword>
<dbReference type="GO" id="GO:0000287">
    <property type="term" value="F:magnesium ion binding"/>
    <property type="evidence" value="ECO:0007669"/>
    <property type="project" value="UniProtKB-UniRule"/>
</dbReference>
<accession>A0A654M4X8</accession>
<evidence type="ECO:0000256" key="6">
    <source>
        <dbReference type="ARBA" id="ARBA00022884"/>
    </source>
</evidence>
<keyword evidence="5 7" id="KW-0460">Magnesium</keyword>
<evidence type="ECO:0000256" key="5">
    <source>
        <dbReference type="ARBA" id="ARBA00022842"/>
    </source>
</evidence>
<evidence type="ECO:0000259" key="8">
    <source>
        <dbReference type="PROSITE" id="PS50126"/>
    </source>
</evidence>
<dbReference type="Gene3D" id="3.30.1370.10">
    <property type="entry name" value="K Homology domain, type 1"/>
    <property type="match status" value="1"/>
</dbReference>
<dbReference type="Gene3D" id="3.30.230.70">
    <property type="entry name" value="GHMP Kinase, N-terminal domain"/>
    <property type="match status" value="2"/>
</dbReference>
<dbReference type="InterPro" id="IPR020568">
    <property type="entry name" value="Ribosomal_Su5_D2-typ_SF"/>
</dbReference>
<reference evidence="9 10" key="2">
    <citation type="journal article" date="2016" name="Genome Announc.">
        <title>Complete Genome Sequences of the Obligate Symbionts 'Candidatus Sulcia muelleri' and 'Ca. Nasuia deltocephalinicola' from the Pestiferous Leafhopper Macrosteles quadripunctulatus (Hemiptera: Cicadellidae).</title>
        <authorList>
            <person name="Bennett G.M."/>
            <person name="Abba S."/>
            <person name="Kube M."/>
            <person name="Marzachi C."/>
        </authorList>
    </citation>
    <scope>NUCLEOTIDE SEQUENCE [LARGE SCALE GENOMIC DNA]</scope>
    <source>
        <strain evidence="9 10">PUNC</strain>
    </source>
</reference>
<dbReference type="GO" id="GO:0004654">
    <property type="term" value="F:polyribonucleotide nucleotidyltransferase activity"/>
    <property type="evidence" value="ECO:0007669"/>
    <property type="project" value="UniProtKB-UniRule"/>
</dbReference>
<comment type="subcellular location">
    <subcellularLocation>
        <location evidence="7">Cytoplasm</location>
    </subcellularLocation>
</comment>
<keyword evidence="6 7" id="KW-0694">RNA-binding</keyword>
<comment type="cofactor">
    <cofactor evidence="7">
        <name>Mg(2+)</name>
        <dbReference type="ChEBI" id="CHEBI:18420"/>
    </cofactor>
</comment>
<dbReference type="Pfam" id="PF01138">
    <property type="entry name" value="RNase_PH"/>
    <property type="match status" value="2"/>
</dbReference>
<name>A0A654M4X8_9FLAO</name>
<evidence type="ECO:0000256" key="1">
    <source>
        <dbReference type="ARBA" id="ARBA00007404"/>
    </source>
</evidence>
<dbReference type="PANTHER" id="PTHR11252:SF0">
    <property type="entry name" value="POLYRIBONUCLEOTIDE NUCLEOTIDYLTRANSFERASE 1, MITOCHONDRIAL"/>
    <property type="match status" value="1"/>
</dbReference>
<keyword evidence="7" id="KW-0479">Metal-binding</keyword>
<gene>
    <name evidence="7" type="primary">pnp</name>
    <name evidence="9" type="ORF">ASU30_116</name>
</gene>
<dbReference type="InterPro" id="IPR027408">
    <property type="entry name" value="PNPase/RNase_PH_dom_sf"/>
</dbReference>
<feature type="binding site" evidence="7">
    <location>
        <position position="510"/>
    </location>
    <ligand>
        <name>Mg(2+)</name>
        <dbReference type="ChEBI" id="CHEBI:18420"/>
    </ligand>
</feature>
<dbReference type="InterPro" id="IPR001247">
    <property type="entry name" value="ExoRNase_PH_dom1"/>
</dbReference>
<dbReference type="PANTHER" id="PTHR11252">
    <property type="entry name" value="POLYRIBONUCLEOTIDE NUCLEOTIDYLTRANSFERASE"/>
    <property type="match status" value="1"/>
</dbReference>
<dbReference type="GO" id="GO:0003723">
    <property type="term" value="F:RNA binding"/>
    <property type="evidence" value="ECO:0007669"/>
    <property type="project" value="UniProtKB-UniRule"/>
</dbReference>
<proteinExistence type="inferred from homology"/>
<dbReference type="AlphaFoldDB" id="A0A654M4X8"/>
<dbReference type="CDD" id="cd11364">
    <property type="entry name" value="RNase_PH_PNPase_2"/>
    <property type="match status" value="1"/>
</dbReference>
<reference evidence="10" key="1">
    <citation type="submission" date="2015-11" db="EMBL/GenBank/DDBJ databases">
        <title>Complete genome sequences of the obligate symbionts Candidatus Sulcia muelleri and Candidatus Nasuia deltocephalinicola from the pestiferous leafhopper, Macrosteles quadripunctulatus (Hemiptera: Cicadellidae).</title>
        <authorList>
            <person name="Bennett G.M."/>
            <person name="Abba S."/>
            <person name="Kube M."/>
            <person name="Marzachi C."/>
        </authorList>
    </citation>
    <scope>NUCLEOTIDE SEQUENCE [LARGE SCALE GENOMIC DNA]</scope>
    <source>
        <strain evidence="10">PUNC</strain>
    </source>
</reference>
<dbReference type="GO" id="GO:0006402">
    <property type="term" value="P:mRNA catabolic process"/>
    <property type="evidence" value="ECO:0007669"/>
    <property type="project" value="UniProtKB-UniRule"/>
</dbReference>
<dbReference type="FunFam" id="3.30.230.70:FF:000001">
    <property type="entry name" value="Polyribonucleotide nucleotidyltransferase"/>
    <property type="match status" value="1"/>
</dbReference>
<organism evidence="9 10">
    <name type="scientific">Candidatus Karelsulcia muelleri</name>
    <dbReference type="NCBI Taxonomy" id="336810"/>
    <lineage>
        <taxon>Bacteria</taxon>
        <taxon>Pseudomonadati</taxon>
        <taxon>Bacteroidota</taxon>
        <taxon>Flavobacteriia</taxon>
        <taxon>Flavobacteriales</taxon>
        <taxon>Candidatus Karelsulcia</taxon>
    </lineage>
</organism>
<feature type="domain" description="S1 motif" evidence="8">
    <location>
        <begin position="643"/>
        <end position="708"/>
    </location>
</feature>
<dbReference type="SMART" id="SM00316">
    <property type="entry name" value="S1"/>
    <property type="match status" value="1"/>
</dbReference>
<evidence type="ECO:0000256" key="2">
    <source>
        <dbReference type="ARBA" id="ARBA00022490"/>
    </source>
</evidence>
<dbReference type="InterPro" id="IPR036345">
    <property type="entry name" value="ExoRNase_PH_dom2_sf"/>
</dbReference>
<dbReference type="SUPFAM" id="SSF54791">
    <property type="entry name" value="Eukaryotic type KH-domain (KH-domain type I)"/>
    <property type="match status" value="1"/>
</dbReference>
<dbReference type="Pfam" id="PF03725">
    <property type="entry name" value="RNase_PH_C"/>
    <property type="match status" value="1"/>
</dbReference>
<dbReference type="EMBL" id="CP013212">
    <property type="protein sequence ID" value="ALP70178.1"/>
    <property type="molecule type" value="Genomic_DNA"/>
</dbReference>
<evidence type="ECO:0000256" key="4">
    <source>
        <dbReference type="ARBA" id="ARBA00022695"/>
    </source>
</evidence>
<evidence type="ECO:0000313" key="9">
    <source>
        <dbReference type="EMBL" id="ALP70178.1"/>
    </source>
</evidence>